<keyword evidence="1" id="KW-0812">Transmembrane</keyword>
<keyword evidence="1" id="KW-1133">Transmembrane helix</keyword>
<protein>
    <recommendedName>
        <fullName evidence="4">Transmembrane protein (PGPGW)</fullName>
    </recommendedName>
</protein>
<dbReference type="EMBL" id="CP001089">
    <property type="protein sequence ID" value="ACD94281.1"/>
    <property type="molecule type" value="Genomic_DNA"/>
</dbReference>
<reference evidence="2 3" key="1">
    <citation type="submission" date="2008-05" db="EMBL/GenBank/DDBJ databases">
        <title>Complete sequence of chromosome of Geobacter lovleyi SZ.</title>
        <authorList>
            <consortium name="US DOE Joint Genome Institute"/>
            <person name="Lucas S."/>
            <person name="Copeland A."/>
            <person name="Lapidus A."/>
            <person name="Glavina del Rio T."/>
            <person name="Dalin E."/>
            <person name="Tice H."/>
            <person name="Bruce D."/>
            <person name="Goodwin L."/>
            <person name="Pitluck S."/>
            <person name="Chertkov O."/>
            <person name="Meincke L."/>
            <person name="Brettin T."/>
            <person name="Detter J.C."/>
            <person name="Han C."/>
            <person name="Tapia R."/>
            <person name="Kuske C.R."/>
            <person name="Schmutz J."/>
            <person name="Larimer F."/>
            <person name="Land M."/>
            <person name="Hauser L."/>
            <person name="Kyrpides N."/>
            <person name="Mikhailova N."/>
            <person name="Sung Y."/>
            <person name="Fletcher K.E."/>
            <person name="Ritalahti K.M."/>
            <person name="Loeffler F.E."/>
            <person name="Richardson P."/>
        </authorList>
    </citation>
    <scope>NUCLEOTIDE SEQUENCE [LARGE SCALE GENOMIC DNA]</scope>
    <source>
        <strain evidence="3">ATCC BAA-1151 / DSM 17278 / SZ</strain>
    </source>
</reference>
<evidence type="ECO:0000256" key="1">
    <source>
        <dbReference type="SAM" id="Phobius"/>
    </source>
</evidence>
<dbReference type="KEGG" id="glo:Glov_0553"/>
<dbReference type="HOGENOM" id="CLU_2682540_0_0_7"/>
<dbReference type="AlphaFoldDB" id="B3E369"/>
<dbReference type="Pfam" id="PF09656">
    <property type="entry name" value="PGPGW"/>
    <property type="match status" value="1"/>
</dbReference>
<organism evidence="2 3">
    <name type="scientific">Trichlorobacter lovleyi (strain ATCC BAA-1151 / DSM 17278 / SZ)</name>
    <name type="common">Geobacter lovleyi</name>
    <dbReference type="NCBI Taxonomy" id="398767"/>
    <lineage>
        <taxon>Bacteria</taxon>
        <taxon>Pseudomonadati</taxon>
        <taxon>Thermodesulfobacteriota</taxon>
        <taxon>Desulfuromonadia</taxon>
        <taxon>Geobacterales</taxon>
        <taxon>Geobacteraceae</taxon>
        <taxon>Trichlorobacter</taxon>
    </lineage>
</organism>
<dbReference type="Proteomes" id="UP000002420">
    <property type="component" value="Chromosome"/>
</dbReference>
<accession>B3E369</accession>
<sequence length="78" mass="8730">MLHWTLRKARQLVVAVIGITVVIIGIIMIFTPGPAIVVIPLGLGILATEFVWARDLLHKVKTYIEKKVKKPEKAEESQ</sequence>
<evidence type="ECO:0000313" key="3">
    <source>
        <dbReference type="Proteomes" id="UP000002420"/>
    </source>
</evidence>
<keyword evidence="3" id="KW-1185">Reference proteome</keyword>
<dbReference type="RefSeq" id="WP_012468637.1">
    <property type="nucleotide sequence ID" value="NC_010814.1"/>
</dbReference>
<evidence type="ECO:0008006" key="4">
    <source>
        <dbReference type="Google" id="ProtNLM"/>
    </source>
</evidence>
<dbReference type="STRING" id="398767.Glov_0553"/>
<keyword evidence="1" id="KW-0472">Membrane</keyword>
<dbReference type="InterPro" id="IPR019099">
    <property type="entry name" value="Uncharacterised_PGPGW_TM"/>
</dbReference>
<dbReference type="eggNOG" id="COG0530">
    <property type="taxonomic scope" value="Bacteria"/>
</dbReference>
<gene>
    <name evidence="2" type="ordered locus">Glov_0553</name>
</gene>
<feature type="transmembrane region" description="Helical" evidence="1">
    <location>
        <begin position="36"/>
        <end position="57"/>
    </location>
</feature>
<name>B3E369_TRIL1</name>
<proteinExistence type="predicted"/>
<feature type="transmembrane region" description="Helical" evidence="1">
    <location>
        <begin position="12"/>
        <end position="30"/>
    </location>
</feature>
<evidence type="ECO:0000313" key="2">
    <source>
        <dbReference type="EMBL" id="ACD94281.1"/>
    </source>
</evidence>